<keyword evidence="2" id="KW-1185">Reference proteome</keyword>
<name>A0ACB9H326_CICIN</name>
<accession>A0ACB9H326</accession>
<comment type="caution">
    <text evidence="1">The sequence shown here is derived from an EMBL/GenBank/DDBJ whole genome shotgun (WGS) entry which is preliminary data.</text>
</comment>
<organism evidence="1 2">
    <name type="scientific">Cichorium intybus</name>
    <name type="common">Chicory</name>
    <dbReference type="NCBI Taxonomy" id="13427"/>
    <lineage>
        <taxon>Eukaryota</taxon>
        <taxon>Viridiplantae</taxon>
        <taxon>Streptophyta</taxon>
        <taxon>Embryophyta</taxon>
        <taxon>Tracheophyta</taxon>
        <taxon>Spermatophyta</taxon>
        <taxon>Magnoliopsida</taxon>
        <taxon>eudicotyledons</taxon>
        <taxon>Gunneridae</taxon>
        <taxon>Pentapetalae</taxon>
        <taxon>asterids</taxon>
        <taxon>campanulids</taxon>
        <taxon>Asterales</taxon>
        <taxon>Asteraceae</taxon>
        <taxon>Cichorioideae</taxon>
        <taxon>Cichorieae</taxon>
        <taxon>Cichoriinae</taxon>
        <taxon>Cichorium</taxon>
    </lineage>
</organism>
<dbReference type="EMBL" id="CM042009">
    <property type="protein sequence ID" value="KAI3790084.1"/>
    <property type="molecule type" value="Genomic_DNA"/>
</dbReference>
<sequence>MNYSQVSSSPVSVAQDPAGEATGRFSIPPLSEFQFGSSSASGGAVSAPAPIPSCTPPSIPPFLPASQPQSTNPFTSAMTWGEPTRDGTPTPRQHTPTSQPQPALFKPQPTYQPTQPIHFQPPPQPQYQYPETEEVYDEEDKGWVPPAPQPQWNRGRGPPRRAPPYQQPGQREYNDHLYGNPAQPLHFAQPRRQSVASHFQPREYDDSSPIYIPDNIDSQVEIRPQLLGILPEFRGYKQDDPYNHLYEFLAIANANNPRNTNRNIFRLRLFPFTLKDKAKYWFTSLPSNSITTWDQLKAKFLQEFYPTSKTTEIRRVIQDFQQKPGEAFHEAFDRLKELLRSCPHHEIPRWQLVKLFFEGVSETHQAMINASSSGTFMWQDPEEAWRFLEQLSNGSKANFSTRKTTSTAAAVGVDADWKKEVKKEISELNRKFDRLMATLQNGPPNSSQESQGGSRMQEANQVYGQGQGQHNNGRPYRPYNQGQQQNFRQNNYQNQSNSQPRNQQPANNGNNNNRGPTNATNNALGTQEEMISKMYDMVTATQQQSQANAKAIANMKRQIGQMAADQQKRDNGKLPSATEVNPTHNQRPGKEQVNTVESGWRKVTLEDLFEVGNEVEPGEEGKALKSEEGKEGGVPVENGTQPEIVEKVQKEEQPTIAGIKQKKKNKKEKKKQEATRSTGPLMNQPLWDELKDAPEDTRIYKKCANKMGRTKHLRQKRVNILPGYLYDKYKNEEIEPAEVVLQLADQSTKVSRGKLTNVIVKVGDFFYPVDFLVMEYESPDDAPALILGRPFLATAGAVIDCKTGDMDIFFGTRKRRLNMFGNPISLPSEENGKPADRKTLMEPGIRSKENIWTRTGEGGKKEVLKETKNHPLSAIDKEQLLEMIEMMEARHQQYERESRKREANVFELLKSQQQWISANVIKRPRRRRRISLGAARLAEDVKLSACWEATHRVITSVGSCEKVLKSSRPRRGFWNCATRVRNSTRCAGVELATRAPRKQETRAAGNDQTVFAFIRLKWGFDPGFSNRRTPRRALALGPRRGAVGKEKD</sequence>
<evidence type="ECO:0000313" key="2">
    <source>
        <dbReference type="Proteomes" id="UP001055811"/>
    </source>
</evidence>
<dbReference type="Proteomes" id="UP001055811">
    <property type="component" value="Linkage Group LG01"/>
</dbReference>
<gene>
    <name evidence="1" type="ORF">L2E82_02897</name>
</gene>
<proteinExistence type="predicted"/>
<reference evidence="2" key="1">
    <citation type="journal article" date="2022" name="Mol. Ecol. Resour.">
        <title>The genomes of chicory, endive, great burdock and yacon provide insights into Asteraceae palaeo-polyploidization history and plant inulin production.</title>
        <authorList>
            <person name="Fan W."/>
            <person name="Wang S."/>
            <person name="Wang H."/>
            <person name="Wang A."/>
            <person name="Jiang F."/>
            <person name="Liu H."/>
            <person name="Zhao H."/>
            <person name="Xu D."/>
            <person name="Zhang Y."/>
        </authorList>
    </citation>
    <scope>NUCLEOTIDE SEQUENCE [LARGE SCALE GENOMIC DNA]</scope>
    <source>
        <strain evidence="2">cv. Punajuju</strain>
    </source>
</reference>
<reference evidence="1 2" key="2">
    <citation type="journal article" date="2022" name="Mol. Ecol. Resour.">
        <title>The genomes of chicory, endive, great burdock and yacon provide insights into Asteraceae paleo-polyploidization history and plant inulin production.</title>
        <authorList>
            <person name="Fan W."/>
            <person name="Wang S."/>
            <person name="Wang H."/>
            <person name="Wang A."/>
            <person name="Jiang F."/>
            <person name="Liu H."/>
            <person name="Zhao H."/>
            <person name="Xu D."/>
            <person name="Zhang Y."/>
        </authorList>
    </citation>
    <scope>NUCLEOTIDE SEQUENCE [LARGE SCALE GENOMIC DNA]</scope>
    <source>
        <strain evidence="2">cv. Punajuju</strain>
        <tissue evidence="1">Leaves</tissue>
    </source>
</reference>
<protein>
    <submittedName>
        <fullName evidence="1">Uncharacterized protein</fullName>
    </submittedName>
</protein>
<evidence type="ECO:0000313" key="1">
    <source>
        <dbReference type="EMBL" id="KAI3790084.1"/>
    </source>
</evidence>